<organism evidence="3 4">
    <name type="scientific">Isosphaera pallida (strain ATCC 43644 / DSM 9630 / IS1B)</name>
    <dbReference type="NCBI Taxonomy" id="575540"/>
    <lineage>
        <taxon>Bacteria</taxon>
        <taxon>Pseudomonadati</taxon>
        <taxon>Planctomycetota</taxon>
        <taxon>Planctomycetia</taxon>
        <taxon>Isosphaerales</taxon>
        <taxon>Isosphaeraceae</taxon>
        <taxon>Isosphaera</taxon>
    </lineage>
</organism>
<gene>
    <name evidence="3" type="ordered locus">Isop_2017</name>
</gene>
<dbReference type="InParanoid" id="E8R378"/>
<evidence type="ECO:0000256" key="1">
    <source>
        <dbReference type="SAM" id="MobiDB-lite"/>
    </source>
</evidence>
<reference evidence="3 4" key="2">
    <citation type="journal article" date="2011" name="Stand. Genomic Sci.">
        <title>Complete genome sequence of Isosphaera pallida type strain (IS1B).</title>
        <authorList>
            <consortium name="US DOE Joint Genome Institute (JGI-PGF)"/>
            <person name="Goker M."/>
            <person name="Cleland D."/>
            <person name="Saunders E."/>
            <person name="Lapidus A."/>
            <person name="Nolan M."/>
            <person name="Lucas S."/>
            <person name="Hammon N."/>
            <person name="Deshpande S."/>
            <person name="Cheng J.F."/>
            <person name="Tapia R."/>
            <person name="Han C."/>
            <person name="Goodwin L."/>
            <person name="Pitluck S."/>
            <person name="Liolios K."/>
            <person name="Pagani I."/>
            <person name="Ivanova N."/>
            <person name="Mavromatis K."/>
            <person name="Pati A."/>
            <person name="Chen A."/>
            <person name="Palaniappan K."/>
            <person name="Land M."/>
            <person name="Hauser L."/>
            <person name="Chang Y.J."/>
            <person name="Jeffries C.D."/>
            <person name="Detter J.C."/>
            <person name="Beck B."/>
            <person name="Woyke T."/>
            <person name="Bristow J."/>
            <person name="Eisen J.A."/>
            <person name="Markowitz V."/>
            <person name="Hugenholtz P."/>
            <person name="Kyrpides N.C."/>
            <person name="Klenk H.P."/>
        </authorList>
    </citation>
    <scope>NUCLEOTIDE SEQUENCE [LARGE SCALE GENOMIC DNA]</scope>
    <source>
        <strain evidence="4">ATCC 43644 / DSM 9630 / IS1B</strain>
    </source>
</reference>
<dbReference type="Proteomes" id="UP000008631">
    <property type="component" value="Chromosome"/>
</dbReference>
<dbReference type="InterPro" id="IPR036465">
    <property type="entry name" value="vWFA_dom_sf"/>
</dbReference>
<proteinExistence type="predicted"/>
<dbReference type="eggNOG" id="COG2304">
    <property type="taxonomic scope" value="Bacteria"/>
</dbReference>
<keyword evidence="4" id="KW-1185">Reference proteome</keyword>
<dbReference type="PROSITE" id="PS50234">
    <property type="entry name" value="VWFA"/>
    <property type="match status" value="1"/>
</dbReference>
<evidence type="ECO:0000259" key="2">
    <source>
        <dbReference type="PROSITE" id="PS50234"/>
    </source>
</evidence>
<dbReference type="HOGENOM" id="CLU_658527_0_0_0"/>
<evidence type="ECO:0000313" key="4">
    <source>
        <dbReference type="Proteomes" id="UP000008631"/>
    </source>
</evidence>
<dbReference type="Pfam" id="PF13768">
    <property type="entry name" value="VWA_3"/>
    <property type="match status" value="1"/>
</dbReference>
<dbReference type="InterPro" id="IPR002035">
    <property type="entry name" value="VWF_A"/>
</dbReference>
<evidence type="ECO:0000313" key="3">
    <source>
        <dbReference type="EMBL" id="ADV62597.1"/>
    </source>
</evidence>
<protein>
    <submittedName>
        <fullName evidence="3">von Willebrand factor type A</fullName>
    </submittedName>
</protein>
<reference key="1">
    <citation type="submission" date="2010-11" db="EMBL/GenBank/DDBJ databases">
        <title>The complete sequence of chromosome of Isophaera pallida ATCC 43644.</title>
        <authorList>
            <consortium name="US DOE Joint Genome Institute (JGI-PGF)"/>
            <person name="Lucas S."/>
            <person name="Copeland A."/>
            <person name="Lapidus A."/>
            <person name="Bruce D."/>
            <person name="Goodwin L."/>
            <person name="Pitluck S."/>
            <person name="Kyrpides N."/>
            <person name="Mavromatis K."/>
            <person name="Pagani I."/>
            <person name="Ivanova N."/>
            <person name="Saunders E."/>
            <person name="Brettin T."/>
            <person name="Detter J.C."/>
            <person name="Han C."/>
            <person name="Tapia R."/>
            <person name="Land M."/>
            <person name="Hauser L."/>
            <person name="Markowitz V."/>
            <person name="Cheng J.-F."/>
            <person name="Hugenholtz P."/>
            <person name="Woyke T."/>
            <person name="Wu D."/>
            <person name="Eisen J.A."/>
        </authorList>
    </citation>
    <scope>NUCLEOTIDE SEQUENCE</scope>
    <source>
        <strain>ATCC 43644</strain>
    </source>
</reference>
<accession>E8R378</accession>
<dbReference type="SUPFAM" id="SSF53300">
    <property type="entry name" value="vWA-like"/>
    <property type="match status" value="1"/>
</dbReference>
<feature type="domain" description="VWFA" evidence="2">
    <location>
        <begin position="259"/>
        <end position="417"/>
    </location>
</feature>
<name>E8R378_ISOPI</name>
<dbReference type="Gene3D" id="3.40.50.410">
    <property type="entry name" value="von Willebrand factor, type A domain"/>
    <property type="match status" value="1"/>
</dbReference>
<sequence>MMNRSSYQNLIRRSGGFPCTRRETASLVMQHSSKSLRWILPAALMLILVPWGSGRSAPAQPPTNEVETPDNAPVPAPIIVRPQPNPPALPSPSSTPAKRGTPRSSTPSQPRSPRIGFDPSAVGGKSEAAAGKSGGSSTNRSTSRSARPNIGSPAANDHVEREPARHSLRQPSESASRGESGLPPVAPRVGSRRQPTTAELLKTPVKVDLFPERTDQEAAAQEGAEGWVTDSRGRPVVSTSALPSHHKTRFFGVEAPGQVFVFIIDQSGSMEAGDRMSRAKRELRSTIRALEFPQRFQVIAFNDVTRVCQSLPATATEREKEKFERWLGTIVPEGGTEPRRALAEALAIRPDAVFLLTDGELPPGTAQETAQLNARAAQANGGDLVPIHCIDLSGGLPSRELARIARESGGILVAPRR</sequence>
<dbReference type="SMART" id="SM00327">
    <property type="entry name" value="VWA"/>
    <property type="match status" value="1"/>
</dbReference>
<feature type="compositionally biased region" description="Low complexity" evidence="1">
    <location>
        <begin position="102"/>
        <end position="145"/>
    </location>
</feature>
<dbReference type="EMBL" id="CP002353">
    <property type="protein sequence ID" value="ADV62597.1"/>
    <property type="molecule type" value="Genomic_DNA"/>
</dbReference>
<dbReference type="KEGG" id="ipa:Isop_2017"/>
<feature type="region of interest" description="Disordered" evidence="1">
    <location>
        <begin position="55"/>
        <end position="199"/>
    </location>
</feature>
<dbReference type="STRING" id="575540.Isop_2017"/>
<dbReference type="AlphaFoldDB" id="E8R378"/>
<dbReference type="OrthoDB" id="288124at2"/>